<evidence type="ECO:0000313" key="1">
    <source>
        <dbReference type="Ensembl" id="ENSEBUP00000026920.1"/>
    </source>
</evidence>
<dbReference type="AlphaFoldDB" id="A0A8C4R961"/>
<dbReference type="Proteomes" id="UP000694388">
    <property type="component" value="Unplaced"/>
</dbReference>
<protein>
    <submittedName>
        <fullName evidence="1">Uncharacterized protein</fullName>
    </submittedName>
</protein>
<sequence>MNQMERDTRVVDLQHEVSQNVEVLRKKAQQVERFVNEVEDVFVQLEEFALAHRERVLAELAKLSELFEESFAKLSQTIDHEHKARLEALEAQQFKVHVDLQHISKMMDKARTASQTNDKVKFLEIAQLLNDRVVEIFQEYPNCFSEMCVAEDLSEFLISFKRYKKLFSCITTVKGVFSFLTLSTFCTSTTEGEGGDVFHPFLLGRRNR</sequence>
<accession>A0A8C4R961</accession>
<reference evidence="1" key="1">
    <citation type="submission" date="2025-05" db="UniProtKB">
        <authorList>
            <consortium name="Ensembl"/>
        </authorList>
    </citation>
    <scope>IDENTIFICATION</scope>
</reference>
<proteinExistence type="predicted"/>
<name>A0A8C4R961_EPTBU</name>
<evidence type="ECO:0000313" key="2">
    <source>
        <dbReference type="Proteomes" id="UP000694388"/>
    </source>
</evidence>
<organism evidence="1 2">
    <name type="scientific">Eptatretus burgeri</name>
    <name type="common">Inshore hagfish</name>
    <dbReference type="NCBI Taxonomy" id="7764"/>
    <lineage>
        <taxon>Eukaryota</taxon>
        <taxon>Metazoa</taxon>
        <taxon>Chordata</taxon>
        <taxon>Craniata</taxon>
        <taxon>Vertebrata</taxon>
        <taxon>Cyclostomata</taxon>
        <taxon>Myxini</taxon>
        <taxon>Myxiniformes</taxon>
        <taxon>Myxinidae</taxon>
        <taxon>Eptatretinae</taxon>
        <taxon>Eptatretus</taxon>
    </lineage>
</organism>
<dbReference type="Ensembl" id="ENSEBUT00000027496.1">
    <property type="protein sequence ID" value="ENSEBUP00000026920.1"/>
    <property type="gene ID" value="ENSEBUG00000016556.1"/>
</dbReference>
<dbReference type="Ensembl" id="ENSEBUT00000027490.1">
    <property type="protein sequence ID" value="ENSEBUP00000026914.1"/>
    <property type="gene ID" value="ENSEBUG00000016556.1"/>
</dbReference>
<dbReference type="Ensembl" id="ENSEBUT00000027487.1">
    <property type="protein sequence ID" value="ENSEBUP00000026911.1"/>
    <property type="gene ID" value="ENSEBUG00000016556.1"/>
</dbReference>
<keyword evidence="2" id="KW-1185">Reference proteome</keyword>